<dbReference type="InterPro" id="IPR000847">
    <property type="entry name" value="LysR_HTH_N"/>
</dbReference>
<evidence type="ECO:0000256" key="4">
    <source>
        <dbReference type="ARBA" id="ARBA00023163"/>
    </source>
</evidence>
<dbReference type="InterPro" id="IPR036390">
    <property type="entry name" value="WH_DNA-bd_sf"/>
</dbReference>
<dbReference type="Pfam" id="PF03466">
    <property type="entry name" value="LysR_substrate"/>
    <property type="match status" value="1"/>
</dbReference>
<protein>
    <submittedName>
        <fullName evidence="6">LysR family transcriptional regulator</fullName>
    </submittedName>
</protein>
<dbReference type="AlphaFoldDB" id="A0A932HXK1"/>
<dbReference type="SUPFAM" id="SSF53850">
    <property type="entry name" value="Periplasmic binding protein-like II"/>
    <property type="match status" value="1"/>
</dbReference>
<dbReference type="PROSITE" id="PS50931">
    <property type="entry name" value="HTH_LYSR"/>
    <property type="match status" value="1"/>
</dbReference>
<dbReference type="PANTHER" id="PTHR30419">
    <property type="entry name" value="HTH-TYPE TRANSCRIPTIONAL REGULATOR YBHD"/>
    <property type="match status" value="1"/>
</dbReference>
<comment type="similarity">
    <text evidence="1">Belongs to the LysR transcriptional regulatory family.</text>
</comment>
<dbReference type="Proteomes" id="UP000782312">
    <property type="component" value="Unassembled WGS sequence"/>
</dbReference>
<proteinExistence type="inferred from homology"/>
<dbReference type="InterPro" id="IPR005119">
    <property type="entry name" value="LysR_subst-bd"/>
</dbReference>
<evidence type="ECO:0000313" key="7">
    <source>
        <dbReference type="Proteomes" id="UP000782312"/>
    </source>
</evidence>
<name>A0A932HXK1_UNCTE</name>
<evidence type="ECO:0000256" key="1">
    <source>
        <dbReference type="ARBA" id="ARBA00009437"/>
    </source>
</evidence>
<dbReference type="InterPro" id="IPR036388">
    <property type="entry name" value="WH-like_DNA-bd_sf"/>
</dbReference>
<comment type="caution">
    <text evidence="6">The sequence shown here is derived from an EMBL/GenBank/DDBJ whole genome shotgun (WGS) entry which is preliminary data.</text>
</comment>
<dbReference type="GO" id="GO:0003700">
    <property type="term" value="F:DNA-binding transcription factor activity"/>
    <property type="evidence" value="ECO:0007669"/>
    <property type="project" value="InterPro"/>
</dbReference>
<dbReference type="EMBL" id="JACPUR010000013">
    <property type="protein sequence ID" value="MBI3126878.1"/>
    <property type="molecule type" value="Genomic_DNA"/>
</dbReference>
<accession>A0A932HXK1</accession>
<gene>
    <name evidence="6" type="ORF">HYZ11_04670</name>
</gene>
<dbReference type="Pfam" id="PF00126">
    <property type="entry name" value="HTH_1"/>
    <property type="match status" value="1"/>
</dbReference>
<evidence type="ECO:0000259" key="5">
    <source>
        <dbReference type="PROSITE" id="PS50931"/>
    </source>
</evidence>
<keyword evidence="4" id="KW-0804">Transcription</keyword>
<evidence type="ECO:0000313" key="6">
    <source>
        <dbReference type="EMBL" id="MBI3126878.1"/>
    </source>
</evidence>
<sequence length="294" mass="32683">MLNLRQLEYFYYVSKYGGFTQAARRLPFSIQQPALSVKVKALEENLGVKLYQVIGRRFRLTPAGEQLYGAIVPFFESLDGLERHLKGEERGRLIIAEAAPMLILKDRRDVFSLFRARHPGVQLSILERPWATLLNGVLEGEVDIAFGSAPELRGGISFEEWTETDYLLLCPAGHPLSGSSAPALADIAAHPLVLLDRGTADRHHIESRFAEHRLSPRVALETSSYNLINDAVEDGLGLAIVNALWPRPPSAAPLATSNVSHLFGKKQIGLFRLTSRYVPPYVRSFLSILREAGE</sequence>
<dbReference type="GO" id="GO:0003677">
    <property type="term" value="F:DNA binding"/>
    <property type="evidence" value="ECO:0007669"/>
    <property type="project" value="UniProtKB-KW"/>
</dbReference>
<feature type="domain" description="HTH lysR-type" evidence="5">
    <location>
        <begin position="2"/>
        <end position="61"/>
    </location>
</feature>
<evidence type="ECO:0000256" key="3">
    <source>
        <dbReference type="ARBA" id="ARBA00023125"/>
    </source>
</evidence>
<dbReference type="Gene3D" id="1.10.10.10">
    <property type="entry name" value="Winged helix-like DNA-binding domain superfamily/Winged helix DNA-binding domain"/>
    <property type="match status" value="1"/>
</dbReference>
<keyword evidence="3" id="KW-0238">DNA-binding</keyword>
<reference evidence="6" key="1">
    <citation type="submission" date="2020-07" db="EMBL/GenBank/DDBJ databases">
        <title>Huge and variable diversity of episymbiotic CPR bacteria and DPANN archaea in groundwater ecosystems.</title>
        <authorList>
            <person name="He C.Y."/>
            <person name="Keren R."/>
            <person name="Whittaker M."/>
            <person name="Farag I.F."/>
            <person name="Doudna J."/>
            <person name="Cate J.H.D."/>
            <person name="Banfield J.F."/>
        </authorList>
    </citation>
    <scope>NUCLEOTIDE SEQUENCE</scope>
    <source>
        <strain evidence="6">NC_groundwater_763_Ag_S-0.2um_68_21</strain>
    </source>
</reference>
<organism evidence="6 7">
    <name type="scientific">Tectimicrobiota bacterium</name>
    <dbReference type="NCBI Taxonomy" id="2528274"/>
    <lineage>
        <taxon>Bacteria</taxon>
        <taxon>Pseudomonadati</taxon>
        <taxon>Nitrospinota/Tectimicrobiota group</taxon>
        <taxon>Candidatus Tectimicrobiota</taxon>
    </lineage>
</organism>
<dbReference type="SUPFAM" id="SSF46785">
    <property type="entry name" value="Winged helix' DNA-binding domain"/>
    <property type="match status" value="1"/>
</dbReference>
<keyword evidence="2" id="KW-0805">Transcription regulation</keyword>
<evidence type="ECO:0000256" key="2">
    <source>
        <dbReference type="ARBA" id="ARBA00023015"/>
    </source>
</evidence>
<dbReference type="GO" id="GO:0005829">
    <property type="term" value="C:cytosol"/>
    <property type="evidence" value="ECO:0007669"/>
    <property type="project" value="TreeGrafter"/>
</dbReference>
<dbReference type="InterPro" id="IPR050950">
    <property type="entry name" value="HTH-type_LysR_regulators"/>
</dbReference>
<dbReference type="CDD" id="cd05466">
    <property type="entry name" value="PBP2_LTTR_substrate"/>
    <property type="match status" value="1"/>
</dbReference>
<dbReference type="PANTHER" id="PTHR30419:SF8">
    <property type="entry name" value="NITROGEN ASSIMILATION TRANSCRIPTIONAL ACTIVATOR-RELATED"/>
    <property type="match status" value="1"/>
</dbReference>
<dbReference type="Gene3D" id="3.40.190.290">
    <property type="match status" value="1"/>
</dbReference>